<organism evidence="6 7">
    <name type="scientific">Terasakiispira papahanaumokuakeensis</name>
    <dbReference type="NCBI Taxonomy" id="197479"/>
    <lineage>
        <taxon>Bacteria</taxon>
        <taxon>Pseudomonadati</taxon>
        <taxon>Pseudomonadota</taxon>
        <taxon>Gammaproteobacteria</taxon>
        <taxon>Oceanospirillales</taxon>
        <taxon>Terasakiispira</taxon>
    </lineage>
</organism>
<dbReference type="SUPFAM" id="SSF53850">
    <property type="entry name" value="Periplasmic binding protein-like II"/>
    <property type="match status" value="1"/>
</dbReference>
<evidence type="ECO:0000256" key="1">
    <source>
        <dbReference type="ARBA" id="ARBA00009437"/>
    </source>
</evidence>
<dbReference type="PANTHER" id="PTHR30537">
    <property type="entry name" value="HTH-TYPE TRANSCRIPTIONAL REGULATOR"/>
    <property type="match status" value="1"/>
</dbReference>
<dbReference type="EMBL" id="MDTQ01000001">
    <property type="protein sequence ID" value="ODC03612.1"/>
    <property type="molecule type" value="Genomic_DNA"/>
</dbReference>
<evidence type="ECO:0000256" key="2">
    <source>
        <dbReference type="ARBA" id="ARBA00023015"/>
    </source>
</evidence>
<keyword evidence="2" id="KW-0805">Transcription regulation</keyword>
<dbReference type="GO" id="GO:0006351">
    <property type="term" value="P:DNA-templated transcription"/>
    <property type="evidence" value="ECO:0007669"/>
    <property type="project" value="TreeGrafter"/>
</dbReference>
<dbReference type="SUPFAM" id="SSF46785">
    <property type="entry name" value="Winged helix' DNA-binding domain"/>
    <property type="match status" value="1"/>
</dbReference>
<comment type="similarity">
    <text evidence="1">Belongs to the LysR transcriptional regulatory family.</text>
</comment>
<dbReference type="PROSITE" id="PS50931">
    <property type="entry name" value="HTH_LYSR"/>
    <property type="match status" value="1"/>
</dbReference>
<dbReference type="STRING" id="197479.BFW38_08710"/>
<dbReference type="Pfam" id="PF00126">
    <property type="entry name" value="HTH_1"/>
    <property type="match status" value="1"/>
</dbReference>
<dbReference type="InterPro" id="IPR000847">
    <property type="entry name" value="LysR_HTH_N"/>
</dbReference>
<sequence>MHHWEAVEAFVEVMKQGSFSAAADRLKVSPSHVSRLVAKLESSLGVPLLYRTTRKLRPSQAGQRYYEQCRRLLEGLVSAEHAISAEAHEAVGPLKVTCATTFGERFIAPVLNELMLQHPRLSLDLHLTNRRVDLIEEGYDLAVRMGAMDDSSMLSRRLCDRREYLCASPAYLERFGMPHVLSELAHHRCLTGSRTRWLFQREGQRYEIRPEASWRSNSGPAQLDAVRRGLGIAQLPDYYVEPDLASGRLVSLLDQYRYPFSGVWLIYPRSRQRSRRLQLLCDALLARFADQVPWREAI</sequence>
<keyword evidence="3" id="KW-0238">DNA-binding</keyword>
<dbReference type="FunFam" id="3.40.190.290:FF:000001">
    <property type="entry name" value="Transcriptional regulator, LysR family"/>
    <property type="match status" value="1"/>
</dbReference>
<dbReference type="FunFam" id="1.10.10.10:FF:000001">
    <property type="entry name" value="LysR family transcriptional regulator"/>
    <property type="match status" value="1"/>
</dbReference>
<evidence type="ECO:0000256" key="4">
    <source>
        <dbReference type="ARBA" id="ARBA00023163"/>
    </source>
</evidence>
<dbReference type="OrthoDB" id="9815676at2"/>
<dbReference type="Gene3D" id="1.10.10.10">
    <property type="entry name" value="Winged helix-like DNA-binding domain superfamily/Winged helix DNA-binding domain"/>
    <property type="match status" value="1"/>
</dbReference>
<evidence type="ECO:0000259" key="5">
    <source>
        <dbReference type="PROSITE" id="PS50931"/>
    </source>
</evidence>
<dbReference type="InterPro" id="IPR036390">
    <property type="entry name" value="WH_DNA-bd_sf"/>
</dbReference>
<evidence type="ECO:0000313" key="6">
    <source>
        <dbReference type="EMBL" id="ODC03612.1"/>
    </source>
</evidence>
<feature type="domain" description="HTH lysR-type" evidence="5">
    <location>
        <begin position="1"/>
        <end position="59"/>
    </location>
</feature>
<dbReference type="GO" id="GO:0043565">
    <property type="term" value="F:sequence-specific DNA binding"/>
    <property type="evidence" value="ECO:0007669"/>
    <property type="project" value="TreeGrafter"/>
</dbReference>
<comment type="caution">
    <text evidence="6">The sequence shown here is derived from an EMBL/GenBank/DDBJ whole genome shotgun (WGS) entry which is preliminary data.</text>
</comment>
<gene>
    <name evidence="6" type="ORF">BFW38_08710</name>
</gene>
<dbReference type="Pfam" id="PF03466">
    <property type="entry name" value="LysR_substrate"/>
    <property type="match status" value="1"/>
</dbReference>
<reference evidence="6 7" key="1">
    <citation type="submission" date="2016-08" db="EMBL/GenBank/DDBJ databases">
        <authorList>
            <person name="Seilhamer J.J."/>
        </authorList>
    </citation>
    <scope>NUCLEOTIDE SEQUENCE [LARGE SCALE GENOMIC DNA]</scope>
    <source>
        <strain evidence="6 7">PH27A</strain>
    </source>
</reference>
<dbReference type="AlphaFoldDB" id="A0A1E2V9S7"/>
<keyword evidence="4" id="KW-0804">Transcription</keyword>
<evidence type="ECO:0000256" key="3">
    <source>
        <dbReference type="ARBA" id="ARBA00023125"/>
    </source>
</evidence>
<dbReference type="Gene3D" id="3.40.190.290">
    <property type="match status" value="1"/>
</dbReference>
<dbReference type="InterPro" id="IPR036388">
    <property type="entry name" value="WH-like_DNA-bd_sf"/>
</dbReference>
<dbReference type="GO" id="GO:0003700">
    <property type="term" value="F:DNA-binding transcription factor activity"/>
    <property type="evidence" value="ECO:0007669"/>
    <property type="project" value="InterPro"/>
</dbReference>
<dbReference type="InterPro" id="IPR005119">
    <property type="entry name" value="LysR_subst-bd"/>
</dbReference>
<evidence type="ECO:0000313" key="7">
    <source>
        <dbReference type="Proteomes" id="UP000094291"/>
    </source>
</evidence>
<proteinExistence type="inferred from homology"/>
<dbReference type="Proteomes" id="UP000094291">
    <property type="component" value="Unassembled WGS sequence"/>
</dbReference>
<keyword evidence="7" id="KW-1185">Reference proteome</keyword>
<protein>
    <submittedName>
        <fullName evidence="6">LysR family transcriptional regulator</fullName>
    </submittedName>
</protein>
<accession>A0A1E2V9S7</accession>
<dbReference type="RefSeq" id="WP_068998028.1">
    <property type="nucleotide sequence ID" value="NZ_MDTQ01000001.1"/>
</dbReference>
<name>A0A1E2V9S7_9GAMM</name>
<dbReference type="PANTHER" id="PTHR30537:SF10">
    <property type="entry name" value="TRANSCRIPTIONAL REGULATOR-RELATED"/>
    <property type="match status" value="1"/>
</dbReference>
<dbReference type="InterPro" id="IPR058163">
    <property type="entry name" value="LysR-type_TF_proteobact-type"/>
</dbReference>